<feature type="region of interest" description="Disordered" evidence="1">
    <location>
        <begin position="818"/>
        <end position="840"/>
    </location>
</feature>
<accession>N6V2G4</accession>
<dbReference type="Proteomes" id="UP000012429">
    <property type="component" value="Unassembled WGS sequence"/>
</dbReference>
<dbReference type="AntiFam" id="ANF00149">
    <property type="entry name" value="Shadow ORF (opposite cshA)"/>
</dbReference>
<evidence type="ECO:0000313" key="3">
    <source>
        <dbReference type="EMBL" id="ENN88030.1"/>
    </source>
</evidence>
<feature type="transmembrane region" description="Helical" evidence="2">
    <location>
        <begin position="265"/>
        <end position="294"/>
    </location>
</feature>
<feature type="transmembrane region" description="Helical" evidence="2">
    <location>
        <begin position="402"/>
        <end position="428"/>
    </location>
</feature>
<dbReference type="EMBL" id="AQHN01000055">
    <property type="protein sequence ID" value="ENN88030.1"/>
    <property type="molecule type" value="Genomic_DNA"/>
</dbReference>
<evidence type="ECO:0000313" key="4">
    <source>
        <dbReference type="Proteomes" id="UP000012429"/>
    </source>
</evidence>
<sequence length="840" mass="88981">MAARLVERLSRRLFRHLPAWHLPGGSLVGDRRGCAGRHFRDHRGLAAPDDGHGGAVHRRRAHPADPATWATARLSRHRHCDIAEAAGVGHGRSLAVRDPARRQPSGDGIGDLWNPLPEALSSDRRSAHHRDIAICRRIDRHRAAGLRLRRVALRRHADGDLVASLVSVRTVDGGCRPFALSHPPGAGLTSGIADLPDAARRRHRSGDRLWRTTDAADHHRHGHRGAGRLSDEPAHGGCGAGIEWNDRIRKGGQSAPFFDHASGAFAALAAVAGAAALHAAIAAVALFALVAVFIVTTCRAAMGVALPAMGAAFMPCAGAVRGVAVVRLAGRTEIGRRYEIVVHFRARRLLVAALAAEIGVAVVFTLRTIFSRAAFLTLAGLAARFAVFLVEEGTTGRASRTAFRATLTGAATLALALATTGAAAIVAAGRTATVGRSFAAGNGDLDAHQALDVAQQADFVRSAEGDGDAVAAGARGTADAVDIGVGHFRQVEVVDMRNAGNVDAAGGDVGGDENADVTITETLERPFALSLALVAVDGGGGEADMVEMLHQLLGTVLGTQEDDGTAIRIGGDRFLEDFGLVVLAGDEVDILLHLVGRLAWRRHFDLDRIGQVVGSEIGNRLRHGGRKQQGLALGRDELGDLAQVVDEAEVEHLVGLVEDEMGDVAERQSAAADEIEQAARGGDEDIGAALKLKLLLVDRSATDHEVDPQVRLAHEELEVVGDLVHQLAGRSEDQRADGAVVRTLGVLQQHFYDRQAEGGRLAGACLGEANEIAALENERDRLCLDRRRSGEVVLRQRIDNLLGETKRVKIGQFNTFRGRQSKKAGSHHAVRSVSGVKNPA</sequence>
<keyword evidence="4" id="KW-1185">Reference proteome</keyword>
<gene>
    <name evidence="3" type="ORF">RHSP_50969</name>
</gene>
<feature type="transmembrane region" description="Helical" evidence="2">
    <location>
        <begin position="349"/>
        <end position="367"/>
    </location>
</feature>
<protein>
    <submittedName>
        <fullName evidence="3">Uncharacterized protein</fullName>
    </submittedName>
</protein>
<feature type="region of interest" description="Disordered" evidence="1">
    <location>
        <begin position="215"/>
        <end position="234"/>
    </location>
</feature>
<reference evidence="3 4" key="1">
    <citation type="journal article" date="2012" name="BMC Genomics">
        <title>Genomic basis of broad host range and environmental adaptability of Rhizobium tropici CIAT 899 and Rhizobium sp. PRF 81 which are used in inoculants for common bean (Phaseolus vulgaris L.).</title>
        <authorList>
            <person name="Ormeno-Orrillo E."/>
            <person name="Menna P."/>
            <person name="Almeida L.G."/>
            <person name="Ollero F.J."/>
            <person name="Nicolas M.F."/>
            <person name="Pains Rodrigues E."/>
            <person name="Shigueyoshi Nakatani A."/>
            <person name="Silva Batista J.S."/>
            <person name="Oliveira Chueire L.M."/>
            <person name="Souza R.C."/>
            <person name="Ribeiro Vasconcelos A.T."/>
            <person name="Megias M."/>
            <person name="Hungria M."/>
            <person name="Martinez-Romero E."/>
        </authorList>
    </citation>
    <scope>NUCLEOTIDE SEQUENCE [LARGE SCALE GENOMIC DNA]</scope>
    <source>
        <strain evidence="3 4">PRF 81</strain>
    </source>
</reference>
<keyword evidence="2" id="KW-0812">Transmembrane</keyword>
<evidence type="ECO:0000256" key="2">
    <source>
        <dbReference type="SAM" id="Phobius"/>
    </source>
</evidence>
<evidence type="ECO:0000256" key="1">
    <source>
        <dbReference type="SAM" id="MobiDB-lite"/>
    </source>
</evidence>
<feature type="transmembrane region" description="Helical" evidence="2">
    <location>
        <begin position="300"/>
        <end position="328"/>
    </location>
</feature>
<organism evidence="3 4">
    <name type="scientific">Rhizobium freirei PRF 81</name>
    <dbReference type="NCBI Taxonomy" id="363754"/>
    <lineage>
        <taxon>Bacteria</taxon>
        <taxon>Pseudomonadati</taxon>
        <taxon>Pseudomonadota</taxon>
        <taxon>Alphaproteobacteria</taxon>
        <taxon>Hyphomicrobiales</taxon>
        <taxon>Rhizobiaceae</taxon>
        <taxon>Rhizobium/Agrobacterium group</taxon>
        <taxon>Rhizobium</taxon>
    </lineage>
</organism>
<keyword evidence="2" id="KW-1133">Transmembrane helix</keyword>
<comment type="caution">
    <text evidence="3">The sequence shown here is derived from an EMBL/GenBank/DDBJ whole genome shotgun (WGS) entry which is preliminary data.</text>
</comment>
<keyword evidence="2" id="KW-0472">Membrane</keyword>
<proteinExistence type="predicted"/>
<dbReference type="AlphaFoldDB" id="N6V2G4"/>
<feature type="region of interest" description="Disordered" evidence="1">
    <location>
        <begin position="45"/>
        <end position="65"/>
    </location>
</feature>
<name>N6V2G4_9HYPH</name>
<feature type="compositionally biased region" description="Basic residues" evidence="1">
    <location>
        <begin position="819"/>
        <end position="830"/>
    </location>
</feature>